<feature type="binding site" evidence="8">
    <location>
        <begin position="12"/>
        <end position="14"/>
    </location>
    <ligand>
        <name>GTP</name>
        <dbReference type="ChEBI" id="CHEBI:37565"/>
    </ligand>
</feature>
<comment type="caution">
    <text evidence="10">The sequence shown here is derived from an EMBL/GenBank/DDBJ whole genome shotgun (WGS) entry which is preliminary data.</text>
</comment>
<sequence length="196" mass="21860">MTPGPEIAIFVLAGGKSSRMGRDKGRVLLNGKPMIAHVLETLQELELPINIIANDASYEQFGYPVFRDVVKEKGPMGGMLTAFENTTADVVFLVSCDMPFITTEVAKILMKSASQDEIVAALVGERIHPLFALYPVELKKSVKDLISEGNLKMTDFILKNKHTLVPSGFWKSDGIFRNINTQQELNEAEEQWNYLK</sequence>
<dbReference type="Gene3D" id="3.90.550.10">
    <property type="entry name" value="Spore Coat Polysaccharide Biosynthesis Protein SpsA, Chain A"/>
    <property type="match status" value="1"/>
</dbReference>
<comment type="caution">
    <text evidence="8">Lacks conserved residue(s) required for the propagation of feature annotation.</text>
</comment>
<gene>
    <name evidence="8 10" type="primary">mobA</name>
    <name evidence="10" type="ORF">GCM10007103_32950</name>
</gene>
<dbReference type="CDD" id="cd02503">
    <property type="entry name" value="MobA"/>
    <property type="match status" value="1"/>
</dbReference>
<keyword evidence="2 8" id="KW-0808">Transferase</keyword>
<dbReference type="GO" id="GO:0005737">
    <property type="term" value="C:cytoplasm"/>
    <property type="evidence" value="ECO:0007669"/>
    <property type="project" value="UniProtKB-SubCell"/>
</dbReference>
<keyword evidence="4 8" id="KW-0547">Nucleotide-binding</keyword>
<feature type="binding site" evidence="8">
    <location>
        <position position="68"/>
    </location>
    <ligand>
        <name>GTP</name>
        <dbReference type="ChEBI" id="CHEBI:37565"/>
    </ligand>
</feature>
<organism evidence="10 11">
    <name type="scientific">Salinimicrobium marinum</name>
    <dbReference type="NCBI Taxonomy" id="680283"/>
    <lineage>
        <taxon>Bacteria</taxon>
        <taxon>Pseudomonadati</taxon>
        <taxon>Bacteroidota</taxon>
        <taxon>Flavobacteriia</taxon>
        <taxon>Flavobacteriales</taxon>
        <taxon>Flavobacteriaceae</taxon>
        <taxon>Salinimicrobium</taxon>
    </lineage>
</organism>
<keyword evidence="10" id="KW-0548">Nucleotidyltransferase</keyword>
<comment type="domain">
    <text evidence="8">The N-terminal domain determines nucleotide recognition and specific binding, while the C-terminal domain determines the specific binding to the target protein.</text>
</comment>
<dbReference type="HAMAP" id="MF_00316">
    <property type="entry name" value="MobA"/>
    <property type="match status" value="1"/>
</dbReference>
<dbReference type="RefSeq" id="WP_189606123.1">
    <property type="nucleotide sequence ID" value="NZ_BMXB01000021.1"/>
</dbReference>
<dbReference type="EC" id="2.7.7.77" evidence="8"/>
<evidence type="ECO:0000256" key="1">
    <source>
        <dbReference type="ARBA" id="ARBA00022490"/>
    </source>
</evidence>
<feature type="domain" description="MobA-like NTP transferase" evidence="9">
    <location>
        <begin position="10"/>
        <end position="151"/>
    </location>
</feature>
<feature type="binding site" evidence="8">
    <location>
        <position position="97"/>
    </location>
    <ligand>
        <name>Mg(2+)</name>
        <dbReference type="ChEBI" id="CHEBI:18420"/>
    </ligand>
</feature>
<evidence type="ECO:0000256" key="2">
    <source>
        <dbReference type="ARBA" id="ARBA00022679"/>
    </source>
</evidence>
<dbReference type="SUPFAM" id="SSF53448">
    <property type="entry name" value="Nucleotide-diphospho-sugar transferases"/>
    <property type="match status" value="1"/>
</dbReference>
<feature type="binding site" evidence="8">
    <location>
        <position position="24"/>
    </location>
    <ligand>
        <name>GTP</name>
        <dbReference type="ChEBI" id="CHEBI:37565"/>
    </ligand>
</feature>
<dbReference type="InterPro" id="IPR025877">
    <property type="entry name" value="MobA-like_NTP_Trfase"/>
</dbReference>
<comment type="similarity">
    <text evidence="8">Belongs to the MobA family.</text>
</comment>
<dbReference type="GO" id="GO:0046872">
    <property type="term" value="F:metal ion binding"/>
    <property type="evidence" value="ECO:0007669"/>
    <property type="project" value="UniProtKB-KW"/>
</dbReference>
<accession>A0A918SLA4</accession>
<evidence type="ECO:0000256" key="3">
    <source>
        <dbReference type="ARBA" id="ARBA00022723"/>
    </source>
</evidence>
<keyword evidence="7 8" id="KW-0501">Molybdenum cofactor biosynthesis</keyword>
<comment type="function">
    <text evidence="8">Transfers a GMP moiety from GTP to Mo-molybdopterin (Mo-MPT) cofactor (Moco or molybdenum cofactor) to form Mo-molybdopterin guanine dinucleotide (Mo-MGD) cofactor.</text>
</comment>
<dbReference type="AlphaFoldDB" id="A0A918SLA4"/>
<keyword evidence="3 8" id="KW-0479">Metal-binding</keyword>
<keyword evidence="6 8" id="KW-0342">GTP-binding</keyword>
<feature type="binding site" evidence="8">
    <location>
        <position position="97"/>
    </location>
    <ligand>
        <name>GTP</name>
        <dbReference type="ChEBI" id="CHEBI:37565"/>
    </ligand>
</feature>
<dbReference type="PANTHER" id="PTHR19136:SF81">
    <property type="entry name" value="MOLYBDENUM COFACTOR GUANYLYLTRANSFERASE"/>
    <property type="match status" value="1"/>
</dbReference>
<protein>
    <recommendedName>
        <fullName evidence="8">Probable molybdenum cofactor guanylyltransferase</fullName>
        <shortName evidence="8">MoCo guanylyltransferase</shortName>
        <ecNumber evidence="8">2.7.7.77</ecNumber>
    </recommendedName>
    <alternativeName>
        <fullName evidence="8">GTP:molybdopterin guanylyltransferase</fullName>
    </alternativeName>
    <alternativeName>
        <fullName evidence="8">Mo-MPT guanylyltransferase</fullName>
    </alternativeName>
    <alternativeName>
        <fullName evidence="8">Molybdopterin guanylyltransferase</fullName>
    </alternativeName>
    <alternativeName>
        <fullName evidence="8">Molybdopterin-guanine dinucleotide synthase</fullName>
        <shortName evidence="8">MGD synthase</shortName>
    </alternativeName>
</protein>
<evidence type="ECO:0000313" key="10">
    <source>
        <dbReference type="EMBL" id="GHA49502.1"/>
    </source>
</evidence>
<dbReference type="Proteomes" id="UP000610456">
    <property type="component" value="Unassembled WGS sequence"/>
</dbReference>
<evidence type="ECO:0000256" key="8">
    <source>
        <dbReference type="HAMAP-Rule" id="MF_00316"/>
    </source>
</evidence>
<dbReference type="GO" id="GO:0061603">
    <property type="term" value="F:molybdenum cofactor guanylyltransferase activity"/>
    <property type="evidence" value="ECO:0007669"/>
    <property type="project" value="UniProtKB-EC"/>
</dbReference>
<evidence type="ECO:0000256" key="7">
    <source>
        <dbReference type="ARBA" id="ARBA00023150"/>
    </source>
</evidence>
<proteinExistence type="inferred from homology"/>
<evidence type="ECO:0000259" key="9">
    <source>
        <dbReference type="Pfam" id="PF12804"/>
    </source>
</evidence>
<keyword evidence="5 8" id="KW-0460">Magnesium</keyword>
<comment type="catalytic activity">
    <reaction evidence="8">
        <text>Mo-molybdopterin + GTP + H(+) = Mo-molybdopterin guanine dinucleotide + diphosphate</text>
        <dbReference type="Rhea" id="RHEA:34243"/>
        <dbReference type="ChEBI" id="CHEBI:15378"/>
        <dbReference type="ChEBI" id="CHEBI:33019"/>
        <dbReference type="ChEBI" id="CHEBI:37565"/>
        <dbReference type="ChEBI" id="CHEBI:71302"/>
        <dbReference type="ChEBI" id="CHEBI:71310"/>
        <dbReference type="EC" id="2.7.7.77"/>
    </reaction>
</comment>
<dbReference type="GO" id="GO:0005525">
    <property type="term" value="F:GTP binding"/>
    <property type="evidence" value="ECO:0007669"/>
    <property type="project" value="UniProtKB-UniRule"/>
</dbReference>
<comment type="subcellular location">
    <subcellularLocation>
        <location evidence="8">Cytoplasm</location>
    </subcellularLocation>
</comment>
<reference evidence="10" key="2">
    <citation type="submission" date="2020-09" db="EMBL/GenBank/DDBJ databases">
        <authorList>
            <person name="Sun Q."/>
            <person name="Kim S."/>
        </authorList>
    </citation>
    <scope>NUCLEOTIDE SEQUENCE</scope>
    <source>
        <strain evidence="10">KCTC 12719</strain>
    </source>
</reference>
<dbReference type="InterPro" id="IPR029044">
    <property type="entry name" value="Nucleotide-diphossugar_trans"/>
</dbReference>
<dbReference type="Pfam" id="PF12804">
    <property type="entry name" value="NTP_transf_3"/>
    <property type="match status" value="1"/>
</dbReference>
<dbReference type="InterPro" id="IPR013482">
    <property type="entry name" value="Molybde_CF_guanTrfase"/>
</dbReference>
<name>A0A918SLA4_9FLAO</name>
<evidence type="ECO:0000256" key="6">
    <source>
        <dbReference type="ARBA" id="ARBA00023134"/>
    </source>
</evidence>
<dbReference type="GO" id="GO:0006777">
    <property type="term" value="P:Mo-molybdopterin cofactor biosynthetic process"/>
    <property type="evidence" value="ECO:0007669"/>
    <property type="project" value="UniProtKB-KW"/>
</dbReference>
<reference evidence="10" key="1">
    <citation type="journal article" date="2014" name="Int. J. Syst. Evol. Microbiol.">
        <title>Complete genome sequence of Corynebacterium casei LMG S-19264T (=DSM 44701T), isolated from a smear-ripened cheese.</title>
        <authorList>
            <consortium name="US DOE Joint Genome Institute (JGI-PGF)"/>
            <person name="Walter F."/>
            <person name="Albersmeier A."/>
            <person name="Kalinowski J."/>
            <person name="Ruckert C."/>
        </authorList>
    </citation>
    <scope>NUCLEOTIDE SEQUENCE</scope>
    <source>
        <strain evidence="10">KCTC 12719</strain>
    </source>
</reference>
<evidence type="ECO:0000256" key="4">
    <source>
        <dbReference type="ARBA" id="ARBA00022741"/>
    </source>
</evidence>
<dbReference type="EMBL" id="BMXB01000021">
    <property type="protein sequence ID" value="GHA49502.1"/>
    <property type="molecule type" value="Genomic_DNA"/>
</dbReference>
<evidence type="ECO:0000313" key="11">
    <source>
        <dbReference type="Proteomes" id="UP000610456"/>
    </source>
</evidence>
<comment type="cofactor">
    <cofactor evidence="8">
        <name>Mg(2+)</name>
        <dbReference type="ChEBI" id="CHEBI:18420"/>
    </cofactor>
</comment>
<dbReference type="PANTHER" id="PTHR19136">
    <property type="entry name" value="MOLYBDENUM COFACTOR GUANYLYLTRANSFERASE"/>
    <property type="match status" value="1"/>
</dbReference>
<keyword evidence="1 8" id="KW-0963">Cytoplasm</keyword>
<evidence type="ECO:0000256" key="5">
    <source>
        <dbReference type="ARBA" id="ARBA00022842"/>
    </source>
</evidence>
<keyword evidence="11" id="KW-1185">Reference proteome</keyword>